<protein>
    <submittedName>
        <fullName evidence="1">Uncharacterized protein</fullName>
    </submittedName>
</protein>
<evidence type="ECO:0000313" key="1">
    <source>
        <dbReference type="EMBL" id="CAB4273470.1"/>
    </source>
</evidence>
<name>A0A6J5UAT1_PRUAR</name>
<dbReference type="EMBL" id="CAEKDK010000003">
    <property type="protein sequence ID" value="CAB4273470.1"/>
    <property type="molecule type" value="Genomic_DNA"/>
</dbReference>
<dbReference type="AlphaFoldDB" id="A0A6J5UAT1"/>
<gene>
    <name evidence="1" type="ORF">CURHAP_LOCUS21209</name>
</gene>
<evidence type="ECO:0000313" key="2">
    <source>
        <dbReference type="Proteomes" id="UP000507222"/>
    </source>
</evidence>
<accession>A0A6J5UAT1</accession>
<reference evidence="1 2" key="1">
    <citation type="submission" date="2020-05" db="EMBL/GenBank/DDBJ databases">
        <authorList>
            <person name="Campoy J."/>
            <person name="Schneeberger K."/>
            <person name="Spophaly S."/>
        </authorList>
    </citation>
    <scope>NUCLEOTIDE SEQUENCE [LARGE SCALE GENOMIC DNA]</scope>
    <source>
        <strain evidence="1">PruArmRojPasFocal</strain>
    </source>
</reference>
<sequence>MNTKLCRRTRQNPLIQITKLPSPAIPSSQLVPTICSTKCLKEALLQQLGTNMPLSRDVNLPDMPFVTETKAQEDLPVPTLCKSETVSGLASAKPGQSFVWFLPTIIESGSPAINLDIIYIFSIRAIRIAFFTTNNFSKWNFLHLKQYSKRLSSSGGIYSSGVSAQDCVSKGDNVSDNLVATENKMANYPDDGVISDTMTSSDVVEDQKVEMRQNLTELEGSVQAARDDGFANGSTTIDSVE</sequence>
<proteinExistence type="predicted"/>
<organism evidence="1 2">
    <name type="scientific">Prunus armeniaca</name>
    <name type="common">Apricot</name>
    <name type="synonym">Armeniaca vulgaris</name>
    <dbReference type="NCBI Taxonomy" id="36596"/>
    <lineage>
        <taxon>Eukaryota</taxon>
        <taxon>Viridiplantae</taxon>
        <taxon>Streptophyta</taxon>
        <taxon>Embryophyta</taxon>
        <taxon>Tracheophyta</taxon>
        <taxon>Spermatophyta</taxon>
        <taxon>Magnoliopsida</taxon>
        <taxon>eudicotyledons</taxon>
        <taxon>Gunneridae</taxon>
        <taxon>Pentapetalae</taxon>
        <taxon>rosids</taxon>
        <taxon>fabids</taxon>
        <taxon>Rosales</taxon>
        <taxon>Rosaceae</taxon>
        <taxon>Amygdaloideae</taxon>
        <taxon>Amygdaleae</taxon>
        <taxon>Prunus</taxon>
    </lineage>
</organism>
<dbReference type="Proteomes" id="UP000507222">
    <property type="component" value="Unassembled WGS sequence"/>
</dbReference>